<name>A0A1J5R2K8_9ZZZZ</name>
<dbReference type="Pfam" id="PF14559">
    <property type="entry name" value="TPR_19"/>
    <property type="match status" value="1"/>
</dbReference>
<dbReference type="Gene3D" id="1.25.40.10">
    <property type="entry name" value="Tetratricopeptide repeat domain"/>
    <property type="match status" value="1"/>
</dbReference>
<organism evidence="1">
    <name type="scientific">mine drainage metagenome</name>
    <dbReference type="NCBI Taxonomy" id="410659"/>
    <lineage>
        <taxon>unclassified sequences</taxon>
        <taxon>metagenomes</taxon>
        <taxon>ecological metagenomes</taxon>
    </lineage>
</organism>
<evidence type="ECO:0000313" key="1">
    <source>
        <dbReference type="EMBL" id="OIQ90169.1"/>
    </source>
</evidence>
<gene>
    <name evidence="1" type="ORF">GALL_279100</name>
</gene>
<dbReference type="InterPro" id="IPR011990">
    <property type="entry name" value="TPR-like_helical_dom_sf"/>
</dbReference>
<dbReference type="SMART" id="SM00028">
    <property type="entry name" value="TPR"/>
    <property type="match status" value="6"/>
</dbReference>
<dbReference type="SUPFAM" id="SSF56059">
    <property type="entry name" value="Glutathione synthetase ATP-binding domain-like"/>
    <property type="match status" value="1"/>
</dbReference>
<sequence>MNAADELLQSALGHHLEGRLPDAEALYRQVLAGDPWHPHALSMLGMLLMDGPGKAEAESLFLRHLETEPGNALTQHNLGRLLQDRGNDSEAIALFRRAAQGKPDFAPIFVDLAASLHRLGFWDEALEALDRALAIDPHFGAAHDQRGLVLYDCRRFGQAAEAHLSALSCTSVDAALERIPVLLHLAKAAYGAAELELAERACRAIFALDADNEGALDHLVIVLNRLRRDDEVRSLLNRLARTHGLVTTAQPEHPVASILLLGGVGGVHVPTPYIFDPTQFATTVLTLVSPDQPDAPLGAVRYEDLAGVDLVFNTLGDAERDGGQLEPVQALAARLGKPLLNSPDRVARTGRDQSRALYGDIPGLIVPGVRRMTRDELARLSVFAAPFLVRPCGVHGGEDLVLIETPSALAEYLDRVPFERFLQIDFHDFKGARNSYRKYRFIFVDRQPFPYHLAIAETWMVHYWRARMGRDDWKKREEEDFLTDWRQVFGPAAAAIVEQVGQRMDLDYGGMDCSLLPNGEVLLFEANACMLVRLDESEANFPYKHRAVPRIRDAVTRMLRNRVSRPRESS</sequence>
<comment type="caution">
    <text evidence="1">The sequence shown here is derived from an EMBL/GenBank/DDBJ whole genome shotgun (WGS) entry which is preliminary data.</text>
</comment>
<dbReference type="PANTHER" id="PTHR44809:SF1">
    <property type="entry name" value="PROTEIN O-MANNOSYL-TRANSFERASE TMTC1"/>
    <property type="match status" value="1"/>
</dbReference>
<reference evidence="1" key="1">
    <citation type="submission" date="2016-10" db="EMBL/GenBank/DDBJ databases">
        <title>Sequence of Gallionella enrichment culture.</title>
        <authorList>
            <person name="Poehlein A."/>
            <person name="Muehling M."/>
            <person name="Daniel R."/>
        </authorList>
    </citation>
    <scope>NUCLEOTIDE SEQUENCE</scope>
</reference>
<dbReference type="PANTHER" id="PTHR44809">
    <property type="match status" value="1"/>
</dbReference>
<accession>A0A1J5R2K8</accession>
<dbReference type="SUPFAM" id="SSF48452">
    <property type="entry name" value="TPR-like"/>
    <property type="match status" value="1"/>
</dbReference>
<dbReference type="AlphaFoldDB" id="A0A1J5R2K8"/>
<dbReference type="InterPro" id="IPR052943">
    <property type="entry name" value="TMTC_O-mannosyl-trnsfr"/>
</dbReference>
<dbReference type="EMBL" id="MLJW01000301">
    <property type="protein sequence ID" value="OIQ90169.1"/>
    <property type="molecule type" value="Genomic_DNA"/>
</dbReference>
<dbReference type="InterPro" id="IPR019734">
    <property type="entry name" value="TPR_rpt"/>
</dbReference>
<protein>
    <submittedName>
        <fullName evidence="1">Tetratricopeptide repeat protein</fullName>
    </submittedName>
</protein>
<proteinExistence type="predicted"/>
<dbReference type="PROSITE" id="PS50005">
    <property type="entry name" value="TPR"/>
    <property type="match status" value="2"/>
</dbReference>